<comment type="cofactor">
    <cofactor evidence="1">
        <name>Mg(2+)</name>
        <dbReference type="ChEBI" id="CHEBI:18420"/>
    </cofactor>
</comment>
<evidence type="ECO:0000256" key="2">
    <source>
        <dbReference type="ARBA" id="ARBA00022723"/>
    </source>
</evidence>
<dbReference type="NCBIfam" id="TIGR01484">
    <property type="entry name" value="HAD-SF-IIB"/>
    <property type="match status" value="1"/>
</dbReference>
<organism evidence="6 7">
    <name type="scientific">Borrelia coriaceae ATCC 43381</name>
    <dbReference type="NCBI Taxonomy" id="1408429"/>
    <lineage>
        <taxon>Bacteria</taxon>
        <taxon>Pseudomonadati</taxon>
        <taxon>Spirochaetota</taxon>
        <taxon>Spirochaetia</taxon>
        <taxon>Spirochaetales</taxon>
        <taxon>Borreliaceae</taxon>
        <taxon>Borrelia</taxon>
    </lineage>
</organism>
<dbReference type="AlphaFoldDB" id="W5SUI2"/>
<dbReference type="GO" id="GO:0046872">
    <property type="term" value="F:metal ion binding"/>
    <property type="evidence" value="ECO:0007669"/>
    <property type="project" value="UniProtKB-KW"/>
</dbReference>
<dbReference type="PANTHER" id="PTHR47267:SF4">
    <property type="entry name" value="PYRIDOXAL PHOSPHATE PHOSPHATASE YIGL"/>
    <property type="match status" value="1"/>
</dbReference>
<sequence length="279" mass="32227">MNANYKKYKMLVFDLDGTLLNNNHEISSLTLKVLLRLKEDFHMIIATGRRLYEIKDVLVQLKELQLDEGYVVTANGAEVFFKNNLILRYKINYDVVREILKLKRGDIDINLYILNDWYSDREIRSPIMNYFVANLGVKPIITDLSELEIDSCSKIVYYSNDCSKLAEFANEIREKNFKDISVFYSANDLLEITSIDASKYNAIKSIALFECISIDDVLAFGDNGNDYEMLKNVGKGILMKNANECVKNNLPNNEFTKFSNEEDGVAKFLIEFFDLDIQF</sequence>
<dbReference type="InterPro" id="IPR000150">
    <property type="entry name" value="Cof"/>
</dbReference>
<keyword evidence="3 6" id="KW-0378">Hydrolase</keyword>
<dbReference type="RefSeq" id="WP_025408057.1">
    <property type="nucleotide sequence ID" value="NZ_CP005745.1"/>
</dbReference>
<dbReference type="Gene3D" id="3.40.50.1000">
    <property type="entry name" value="HAD superfamily/HAD-like"/>
    <property type="match status" value="1"/>
</dbReference>
<keyword evidence="7" id="KW-1185">Reference proteome</keyword>
<keyword evidence="4" id="KW-0460">Magnesium</keyword>
<evidence type="ECO:0000313" key="6">
    <source>
        <dbReference type="EMBL" id="AHH10590.1"/>
    </source>
</evidence>
<evidence type="ECO:0000256" key="1">
    <source>
        <dbReference type="ARBA" id="ARBA00001946"/>
    </source>
</evidence>
<dbReference type="PATRIC" id="fig|1313292.3.peg.439"/>
<comment type="similarity">
    <text evidence="5">Belongs to the HAD-like hydrolase superfamily. Cof family.</text>
</comment>
<dbReference type="PANTHER" id="PTHR47267">
    <property type="match status" value="1"/>
</dbReference>
<dbReference type="EMBL" id="CP005745">
    <property type="protein sequence ID" value="AHH10590.1"/>
    <property type="molecule type" value="Genomic_DNA"/>
</dbReference>
<gene>
    <name evidence="6" type="ORF">BCO_0073300</name>
</gene>
<dbReference type="InterPro" id="IPR006379">
    <property type="entry name" value="HAD-SF_hydro_IIB"/>
</dbReference>
<accession>W5SUI2</accession>
<name>W5SUI2_9SPIR</name>
<dbReference type="CDD" id="cd07516">
    <property type="entry name" value="HAD_Pase"/>
    <property type="match status" value="1"/>
</dbReference>
<dbReference type="GO" id="GO:0016791">
    <property type="term" value="F:phosphatase activity"/>
    <property type="evidence" value="ECO:0007669"/>
    <property type="project" value="UniProtKB-ARBA"/>
</dbReference>
<evidence type="ECO:0000256" key="3">
    <source>
        <dbReference type="ARBA" id="ARBA00022801"/>
    </source>
</evidence>
<dbReference type="NCBIfam" id="TIGR00099">
    <property type="entry name" value="Cof-subfamily"/>
    <property type="match status" value="1"/>
</dbReference>
<dbReference type="OrthoDB" id="9781413at2"/>
<dbReference type="Gene3D" id="3.30.1240.10">
    <property type="match status" value="1"/>
</dbReference>
<dbReference type="SUPFAM" id="SSF56784">
    <property type="entry name" value="HAD-like"/>
    <property type="match status" value="1"/>
</dbReference>
<keyword evidence="2" id="KW-0479">Metal-binding</keyword>
<evidence type="ECO:0000313" key="7">
    <source>
        <dbReference type="Proteomes" id="UP000019330"/>
    </source>
</evidence>
<dbReference type="Pfam" id="PF08282">
    <property type="entry name" value="Hydrolase_3"/>
    <property type="match status" value="1"/>
</dbReference>
<dbReference type="eggNOG" id="COG0561">
    <property type="taxonomic scope" value="Bacteria"/>
</dbReference>
<dbReference type="InterPro" id="IPR036412">
    <property type="entry name" value="HAD-like_sf"/>
</dbReference>
<proteinExistence type="inferred from homology"/>
<protein>
    <submittedName>
        <fullName evidence="6">Hydrolase (HAD superfamily)</fullName>
    </submittedName>
</protein>
<dbReference type="SFLD" id="SFLDS00003">
    <property type="entry name" value="Haloacid_Dehalogenase"/>
    <property type="match status" value="1"/>
</dbReference>
<dbReference type="SFLD" id="SFLDG01140">
    <property type="entry name" value="C2.B:_Phosphomannomutase_and_P"/>
    <property type="match status" value="1"/>
</dbReference>
<dbReference type="Proteomes" id="UP000019330">
    <property type="component" value="Chromosome"/>
</dbReference>
<dbReference type="PROSITE" id="PS01229">
    <property type="entry name" value="COF_2"/>
    <property type="match status" value="1"/>
</dbReference>
<dbReference type="HOGENOM" id="CLU_044146_0_1_12"/>
<dbReference type="STRING" id="1313292.BCO_0073300"/>
<reference evidence="6" key="1">
    <citation type="submission" date="2013-04" db="EMBL/GenBank/DDBJ databases">
        <title>Comparative Genomics of Relapsing Fever Spirochetes.</title>
        <authorList>
            <person name="Schwan T.G."/>
            <person name="Raffel S.J."/>
            <person name="Porcella S.F."/>
            <person name="Martens C.A."/>
            <person name="Bruno D.P."/>
            <person name="Ricklefs S.M."/>
            <person name="Barbian K.B."/>
        </authorList>
    </citation>
    <scope>NUCLEOTIDE SEQUENCE [LARGE SCALE GENOMIC DNA]</scope>
    <source>
        <strain evidence="6">Co53</strain>
    </source>
</reference>
<evidence type="ECO:0000256" key="5">
    <source>
        <dbReference type="ARBA" id="ARBA00034778"/>
    </source>
</evidence>
<dbReference type="InterPro" id="IPR023214">
    <property type="entry name" value="HAD_sf"/>
</dbReference>
<evidence type="ECO:0000256" key="4">
    <source>
        <dbReference type="ARBA" id="ARBA00022842"/>
    </source>
</evidence>